<dbReference type="SUPFAM" id="SSF55136">
    <property type="entry name" value="Probable bacterial effector-binding domain"/>
    <property type="match status" value="1"/>
</dbReference>
<dbReference type="InterPro" id="IPR011256">
    <property type="entry name" value="Reg_factor_effector_dom_sf"/>
</dbReference>
<protein>
    <submittedName>
        <fullName evidence="4">AraC family transcriptional regulator</fullName>
    </submittedName>
</protein>
<evidence type="ECO:0000259" key="3">
    <source>
        <dbReference type="SMART" id="SM00871"/>
    </source>
</evidence>
<feature type="domain" description="AraC effector-binding" evidence="3">
    <location>
        <begin position="93"/>
        <end position="244"/>
    </location>
</feature>
<name>A0A916TXG6_9HYPH</name>
<evidence type="ECO:0000256" key="2">
    <source>
        <dbReference type="SAM" id="SignalP"/>
    </source>
</evidence>
<feature type="compositionally biased region" description="Low complexity" evidence="1">
    <location>
        <begin position="41"/>
        <end position="50"/>
    </location>
</feature>
<gene>
    <name evidence="4" type="ORF">GCM10010994_06100</name>
</gene>
<dbReference type="EMBL" id="BMGG01000001">
    <property type="protein sequence ID" value="GGC49702.1"/>
    <property type="molecule type" value="Genomic_DNA"/>
</dbReference>
<sequence length="247" mass="25253">MVRRRLSNGAITALVGSALLVGALAGPGGASAQTMQPAPTAGEGAPKPADAAPPPAPPDTGQPAAPAPAPPAAGGTQAVGGLPTLVPGPTDSGNIDEVVLPAKPAAVLSGKTTWDEGFKTIFASFKTIESELVKAGIKPAGRPLTIFVNTDDTGFSFEAMVPIAAVPEGKSELTPTIKFGPTPAGKALRFTHRAPYDDIDNTYEAITAYLDAKDIAVKDSFIEEYGTDPKDPSDPDLQINIFVQPSE</sequence>
<dbReference type="InterPro" id="IPR010499">
    <property type="entry name" value="AraC_E-bd"/>
</dbReference>
<dbReference type="InterPro" id="IPR029442">
    <property type="entry name" value="GyrI-like"/>
</dbReference>
<reference evidence="4" key="2">
    <citation type="submission" date="2020-09" db="EMBL/GenBank/DDBJ databases">
        <authorList>
            <person name="Sun Q."/>
            <person name="Zhou Y."/>
        </authorList>
    </citation>
    <scope>NUCLEOTIDE SEQUENCE</scope>
    <source>
        <strain evidence="4">CGMCC 1.12919</strain>
    </source>
</reference>
<proteinExistence type="predicted"/>
<feature type="signal peptide" evidence="2">
    <location>
        <begin position="1"/>
        <end position="32"/>
    </location>
</feature>
<keyword evidence="5" id="KW-1185">Reference proteome</keyword>
<evidence type="ECO:0000313" key="5">
    <source>
        <dbReference type="Proteomes" id="UP000637002"/>
    </source>
</evidence>
<accession>A0A916TXG6</accession>
<dbReference type="RefSeq" id="WP_188607620.1">
    <property type="nucleotide sequence ID" value="NZ_BMGG01000001.1"/>
</dbReference>
<reference evidence="4" key="1">
    <citation type="journal article" date="2014" name="Int. J. Syst. Evol. Microbiol.">
        <title>Complete genome sequence of Corynebacterium casei LMG S-19264T (=DSM 44701T), isolated from a smear-ripened cheese.</title>
        <authorList>
            <consortium name="US DOE Joint Genome Institute (JGI-PGF)"/>
            <person name="Walter F."/>
            <person name="Albersmeier A."/>
            <person name="Kalinowski J."/>
            <person name="Ruckert C."/>
        </authorList>
    </citation>
    <scope>NUCLEOTIDE SEQUENCE</scope>
    <source>
        <strain evidence="4">CGMCC 1.12919</strain>
    </source>
</reference>
<organism evidence="4 5">
    <name type="scientific">Chelatococcus reniformis</name>
    <dbReference type="NCBI Taxonomy" id="1494448"/>
    <lineage>
        <taxon>Bacteria</taxon>
        <taxon>Pseudomonadati</taxon>
        <taxon>Pseudomonadota</taxon>
        <taxon>Alphaproteobacteria</taxon>
        <taxon>Hyphomicrobiales</taxon>
        <taxon>Chelatococcaceae</taxon>
        <taxon>Chelatococcus</taxon>
    </lineage>
</organism>
<feature type="compositionally biased region" description="Pro residues" evidence="1">
    <location>
        <begin position="51"/>
        <end position="71"/>
    </location>
</feature>
<evidence type="ECO:0000256" key="1">
    <source>
        <dbReference type="SAM" id="MobiDB-lite"/>
    </source>
</evidence>
<keyword evidence="2" id="KW-0732">Signal</keyword>
<comment type="caution">
    <text evidence="4">The sequence shown here is derived from an EMBL/GenBank/DDBJ whole genome shotgun (WGS) entry which is preliminary data.</text>
</comment>
<dbReference type="SMART" id="SM00871">
    <property type="entry name" value="AraC_E_bind"/>
    <property type="match status" value="1"/>
</dbReference>
<dbReference type="AlphaFoldDB" id="A0A916TXG6"/>
<feature type="region of interest" description="Disordered" evidence="1">
    <location>
        <begin position="27"/>
        <end position="90"/>
    </location>
</feature>
<feature type="chain" id="PRO_5037424935" evidence="2">
    <location>
        <begin position="33"/>
        <end position="247"/>
    </location>
</feature>
<dbReference type="Gene3D" id="3.20.80.10">
    <property type="entry name" value="Regulatory factor, effector binding domain"/>
    <property type="match status" value="1"/>
</dbReference>
<dbReference type="Pfam" id="PF06445">
    <property type="entry name" value="GyrI-like"/>
    <property type="match status" value="1"/>
</dbReference>
<feature type="compositionally biased region" description="Low complexity" evidence="1">
    <location>
        <begin position="72"/>
        <end position="81"/>
    </location>
</feature>
<dbReference type="Proteomes" id="UP000637002">
    <property type="component" value="Unassembled WGS sequence"/>
</dbReference>
<evidence type="ECO:0000313" key="4">
    <source>
        <dbReference type="EMBL" id="GGC49702.1"/>
    </source>
</evidence>